<evidence type="ECO:0000313" key="2">
    <source>
        <dbReference type="EMBL" id="KAI5444655.1"/>
    </source>
</evidence>
<name>A0A9D5BJB8_PEA</name>
<proteinExistence type="predicted"/>
<reference evidence="2 3" key="1">
    <citation type="journal article" date="2022" name="Nat. Genet.">
        <title>Improved pea reference genome and pan-genome highlight genomic features and evolutionary characteristics.</title>
        <authorList>
            <person name="Yang T."/>
            <person name="Liu R."/>
            <person name="Luo Y."/>
            <person name="Hu S."/>
            <person name="Wang D."/>
            <person name="Wang C."/>
            <person name="Pandey M.K."/>
            <person name="Ge S."/>
            <person name="Xu Q."/>
            <person name="Li N."/>
            <person name="Li G."/>
            <person name="Huang Y."/>
            <person name="Saxena R.K."/>
            <person name="Ji Y."/>
            <person name="Li M."/>
            <person name="Yan X."/>
            <person name="He Y."/>
            <person name="Liu Y."/>
            <person name="Wang X."/>
            <person name="Xiang C."/>
            <person name="Varshney R.K."/>
            <person name="Ding H."/>
            <person name="Gao S."/>
            <person name="Zong X."/>
        </authorList>
    </citation>
    <scope>NUCLEOTIDE SEQUENCE [LARGE SCALE GENOMIC DNA]</scope>
    <source>
        <strain evidence="2 3">cv. Zhongwan 6</strain>
    </source>
</reference>
<evidence type="ECO:0000256" key="1">
    <source>
        <dbReference type="SAM" id="Coils"/>
    </source>
</evidence>
<dbReference type="AlphaFoldDB" id="A0A9D5BJB8"/>
<comment type="caution">
    <text evidence="2">The sequence shown here is derived from an EMBL/GenBank/DDBJ whole genome shotgun (WGS) entry which is preliminary data.</text>
</comment>
<organism evidence="2 3">
    <name type="scientific">Pisum sativum</name>
    <name type="common">Garden pea</name>
    <name type="synonym">Lathyrus oleraceus</name>
    <dbReference type="NCBI Taxonomy" id="3888"/>
    <lineage>
        <taxon>Eukaryota</taxon>
        <taxon>Viridiplantae</taxon>
        <taxon>Streptophyta</taxon>
        <taxon>Embryophyta</taxon>
        <taxon>Tracheophyta</taxon>
        <taxon>Spermatophyta</taxon>
        <taxon>Magnoliopsida</taxon>
        <taxon>eudicotyledons</taxon>
        <taxon>Gunneridae</taxon>
        <taxon>Pentapetalae</taxon>
        <taxon>rosids</taxon>
        <taxon>fabids</taxon>
        <taxon>Fabales</taxon>
        <taxon>Fabaceae</taxon>
        <taxon>Papilionoideae</taxon>
        <taxon>50 kb inversion clade</taxon>
        <taxon>NPAAA clade</taxon>
        <taxon>Hologalegina</taxon>
        <taxon>IRL clade</taxon>
        <taxon>Fabeae</taxon>
        <taxon>Lathyrus</taxon>
    </lineage>
</organism>
<dbReference type="Proteomes" id="UP001058974">
    <property type="component" value="Chromosome 1"/>
</dbReference>
<evidence type="ECO:0000313" key="3">
    <source>
        <dbReference type="Proteomes" id="UP001058974"/>
    </source>
</evidence>
<sequence length="146" mass="16256">MENEPVQKLLEPFTKEQLHALVKQAIEKYQDLSENVRQLSDVDLAHRKIFVHGLGWDATAEPPSHTPCSSSFSALPPTATVANHPLYQSSFAQAVVACGNRPKLSSNHNRVATMNHKISNTDVHAWASNYRNNNTSSTFQFGKTEK</sequence>
<dbReference type="EMBL" id="JAMSHJ010000001">
    <property type="protein sequence ID" value="KAI5444655.1"/>
    <property type="molecule type" value="Genomic_DNA"/>
</dbReference>
<dbReference type="Gramene" id="Psat01G0307200-T1">
    <property type="protein sequence ID" value="KAI5444655.1"/>
    <property type="gene ID" value="KIW84_013072"/>
</dbReference>
<feature type="coiled-coil region" evidence="1">
    <location>
        <begin position="15"/>
        <end position="42"/>
    </location>
</feature>
<protein>
    <submittedName>
        <fullName evidence="2">Uncharacterized protein</fullName>
    </submittedName>
</protein>
<keyword evidence="1" id="KW-0175">Coiled coil</keyword>
<keyword evidence="3" id="KW-1185">Reference proteome</keyword>
<accession>A0A9D5BJB8</accession>
<gene>
    <name evidence="2" type="ORF">KIW84_013072</name>
</gene>